<accession>A4BN03</accession>
<evidence type="ECO:0000256" key="8">
    <source>
        <dbReference type="PROSITE-ProRule" id="PRU01193"/>
    </source>
</evidence>
<sequence>MDIVLLIVYVSVALMMSFLCSIAEAVMLSVSSAHIHLLEQEEKPSGALLRDLKEDINRPLAAILTLNTIAHTMGAAGAGAQAAVVFGSAFVGLFSAVLTFLILVFSEIIPKTLGAHYWRQLAPATAYGLRFLIWLFYPFVKMSEKLAGGLTGGSVLVGFSRGEFSAMAEISAQEGELEEKESKILKNLLLLRELRAKDVMTPQTVVFSLPKITRVEEFFHKHDGIRFSRIPVYDGDRDQVIGFILRSDLLLAQARGNIDKILGDYLREIPAVLDSTSLLRTFDEFIPRRVHIMLVVDEYGSMKGILTLEDVLETLLGLEIIDEGDKNVDMQELARRLGKRRASVT</sequence>
<evidence type="ECO:0000313" key="12">
    <source>
        <dbReference type="EMBL" id="EAR22602.1"/>
    </source>
</evidence>
<evidence type="ECO:0000256" key="6">
    <source>
        <dbReference type="ARBA" id="ARBA00023136"/>
    </source>
</evidence>
<evidence type="ECO:0000256" key="7">
    <source>
        <dbReference type="PROSITE-ProRule" id="PRU00703"/>
    </source>
</evidence>
<feature type="transmembrane region" description="Helical" evidence="9">
    <location>
        <begin position="117"/>
        <end position="137"/>
    </location>
</feature>
<dbReference type="Gene3D" id="3.10.580.10">
    <property type="entry name" value="CBS-domain"/>
    <property type="match status" value="1"/>
</dbReference>
<dbReference type="STRING" id="314278.NB231_09128"/>
<dbReference type="InterPro" id="IPR000644">
    <property type="entry name" value="CBS_dom"/>
</dbReference>
<feature type="domain" description="CBS" evidence="10">
    <location>
        <begin position="200"/>
        <end position="260"/>
    </location>
</feature>
<keyword evidence="13" id="KW-1185">Reference proteome</keyword>
<dbReference type="PROSITE" id="PS51846">
    <property type="entry name" value="CNNM"/>
    <property type="match status" value="1"/>
</dbReference>
<dbReference type="AlphaFoldDB" id="A4BN03"/>
<dbReference type="SUPFAM" id="SSF54631">
    <property type="entry name" value="CBS-domain pair"/>
    <property type="match status" value="1"/>
</dbReference>
<keyword evidence="5 7" id="KW-0129">CBS domain</keyword>
<dbReference type="RefSeq" id="WP_005001715.1">
    <property type="nucleotide sequence ID" value="NZ_CH672427.1"/>
</dbReference>
<dbReference type="Pfam" id="PF00571">
    <property type="entry name" value="CBS"/>
    <property type="match status" value="2"/>
</dbReference>
<dbReference type="Proteomes" id="UP000003374">
    <property type="component" value="Unassembled WGS sequence"/>
</dbReference>
<comment type="caution">
    <text evidence="12">The sequence shown here is derived from an EMBL/GenBank/DDBJ whole genome shotgun (WGS) entry which is preliminary data.</text>
</comment>
<gene>
    <name evidence="12" type="ORF">NB231_09128</name>
</gene>
<comment type="subcellular location">
    <subcellularLocation>
        <location evidence="1">Membrane</location>
        <topology evidence="1">Multi-pass membrane protein</topology>
    </subcellularLocation>
</comment>
<evidence type="ECO:0000256" key="4">
    <source>
        <dbReference type="ARBA" id="ARBA00022989"/>
    </source>
</evidence>
<dbReference type="Pfam" id="PF01595">
    <property type="entry name" value="CNNM"/>
    <property type="match status" value="1"/>
</dbReference>
<dbReference type="PANTHER" id="PTHR22777">
    <property type="entry name" value="HEMOLYSIN-RELATED"/>
    <property type="match status" value="1"/>
</dbReference>
<evidence type="ECO:0000256" key="1">
    <source>
        <dbReference type="ARBA" id="ARBA00004141"/>
    </source>
</evidence>
<dbReference type="InterPro" id="IPR046342">
    <property type="entry name" value="CBS_dom_sf"/>
</dbReference>
<evidence type="ECO:0000259" key="11">
    <source>
        <dbReference type="PROSITE" id="PS51846"/>
    </source>
</evidence>
<dbReference type="EMBL" id="AAOF01000002">
    <property type="protein sequence ID" value="EAR22602.1"/>
    <property type="molecule type" value="Genomic_DNA"/>
</dbReference>
<keyword evidence="4 8" id="KW-1133">Transmembrane helix</keyword>
<evidence type="ECO:0000256" key="2">
    <source>
        <dbReference type="ARBA" id="ARBA00022692"/>
    </source>
</evidence>
<name>A4BN03_9GAMM</name>
<proteinExistence type="predicted"/>
<dbReference type="InterPro" id="IPR002550">
    <property type="entry name" value="CNNM"/>
</dbReference>
<dbReference type="SMART" id="SM00116">
    <property type="entry name" value="CBS"/>
    <property type="match status" value="2"/>
</dbReference>
<evidence type="ECO:0008006" key="14">
    <source>
        <dbReference type="Google" id="ProtNLM"/>
    </source>
</evidence>
<evidence type="ECO:0000256" key="5">
    <source>
        <dbReference type="ARBA" id="ARBA00023122"/>
    </source>
</evidence>
<evidence type="ECO:0000259" key="10">
    <source>
        <dbReference type="PROSITE" id="PS51371"/>
    </source>
</evidence>
<dbReference type="PANTHER" id="PTHR22777:SF4">
    <property type="entry name" value="UPF0053 PROTEIN SLL1254"/>
    <property type="match status" value="1"/>
</dbReference>
<feature type="transmembrane region" description="Helical" evidence="9">
    <location>
        <begin position="83"/>
        <end position="105"/>
    </location>
</feature>
<evidence type="ECO:0000313" key="13">
    <source>
        <dbReference type="Proteomes" id="UP000003374"/>
    </source>
</evidence>
<feature type="domain" description="CNNM transmembrane" evidence="11">
    <location>
        <begin position="1"/>
        <end position="181"/>
    </location>
</feature>
<dbReference type="GO" id="GO:0005886">
    <property type="term" value="C:plasma membrane"/>
    <property type="evidence" value="ECO:0007669"/>
    <property type="project" value="TreeGrafter"/>
</dbReference>
<dbReference type="HOGENOM" id="CLU_015237_4_1_6"/>
<dbReference type="InterPro" id="IPR044751">
    <property type="entry name" value="Ion_transp-like_CBS"/>
</dbReference>
<keyword evidence="6 8" id="KW-0472">Membrane</keyword>
<evidence type="ECO:0000256" key="3">
    <source>
        <dbReference type="ARBA" id="ARBA00022737"/>
    </source>
</evidence>
<dbReference type="PROSITE" id="PS51371">
    <property type="entry name" value="CBS"/>
    <property type="match status" value="2"/>
</dbReference>
<protein>
    <recommendedName>
        <fullName evidence="14">Hemolysin</fullName>
    </recommendedName>
</protein>
<evidence type="ECO:0000256" key="9">
    <source>
        <dbReference type="SAM" id="Phobius"/>
    </source>
</evidence>
<reference evidence="12 13" key="1">
    <citation type="submission" date="2006-02" db="EMBL/GenBank/DDBJ databases">
        <authorList>
            <person name="Waterbury J."/>
            <person name="Ferriera S."/>
            <person name="Johnson J."/>
            <person name="Kravitz S."/>
            <person name="Halpern A."/>
            <person name="Remington K."/>
            <person name="Beeson K."/>
            <person name="Tran B."/>
            <person name="Rogers Y.-H."/>
            <person name="Friedman R."/>
            <person name="Venter J.C."/>
        </authorList>
    </citation>
    <scope>NUCLEOTIDE SEQUENCE [LARGE SCALE GENOMIC DNA]</scope>
    <source>
        <strain evidence="12 13">Nb-231</strain>
    </source>
</reference>
<keyword evidence="3" id="KW-0677">Repeat</keyword>
<keyword evidence="2 8" id="KW-0812">Transmembrane</keyword>
<dbReference type="eggNOG" id="COG1253">
    <property type="taxonomic scope" value="Bacteria"/>
</dbReference>
<dbReference type="CDD" id="cd04590">
    <property type="entry name" value="CBS_pair_CorC_HlyC_assoc"/>
    <property type="match status" value="1"/>
</dbReference>
<organism evidence="12 13">
    <name type="scientific">Nitrococcus mobilis Nb-231</name>
    <dbReference type="NCBI Taxonomy" id="314278"/>
    <lineage>
        <taxon>Bacteria</taxon>
        <taxon>Pseudomonadati</taxon>
        <taxon>Pseudomonadota</taxon>
        <taxon>Gammaproteobacteria</taxon>
        <taxon>Chromatiales</taxon>
        <taxon>Ectothiorhodospiraceae</taxon>
        <taxon>Nitrococcus</taxon>
    </lineage>
</organism>
<feature type="domain" description="CBS" evidence="10">
    <location>
        <begin position="265"/>
        <end position="323"/>
    </location>
</feature>